<evidence type="ECO:0000313" key="5">
    <source>
        <dbReference type="Proteomes" id="UP001059773"/>
    </source>
</evidence>
<dbReference type="SUPFAM" id="SSF56059">
    <property type="entry name" value="Glutathione synthetase ATP-binding domain-like"/>
    <property type="match status" value="1"/>
</dbReference>
<reference evidence="4" key="1">
    <citation type="submission" date="2022-07" db="EMBL/GenBank/DDBJ databases">
        <title>FELIX.</title>
        <authorList>
            <person name="Wan K.H."/>
            <person name="Park S."/>
            <person name="Lawrence Q."/>
            <person name="Eichenberger J.P."/>
            <person name="Booth B.W."/>
            <person name="Piaggio A.J."/>
            <person name="Chandler J.C."/>
            <person name="Franklin A.B."/>
            <person name="Celniker S.E."/>
        </authorList>
    </citation>
    <scope>NUCLEOTIDE SEQUENCE</scope>
    <source>
        <strain evidence="4">QA-1986 374</strain>
    </source>
</reference>
<protein>
    <submittedName>
        <fullName evidence="4">YheC/YheD family protein</fullName>
    </submittedName>
</protein>
<dbReference type="EMBL" id="CP101914">
    <property type="protein sequence ID" value="UUI02558.1"/>
    <property type="molecule type" value="Genomic_DNA"/>
</dbReference>
<keyword evidence="1" id="KW-0547">Nucleotide-binding</keyword>
<dbReference type="RefSeq" id="WP_256707796.1">
    <property type="nucleotide sequence ID" value="NZ_CP101914.1"/>
</dbReference>
<evidence type="ECO:0000256" key="1">
    <source>
        <dbReference type="PROSITE-ProRule" id="PRU00409"/>
    </source>
</evidence>
<dbReference type="InterPro" id="IPR011761">
    <property type="entry name" value="ATP-grasp"/>
</dbReference>
<keyword evidence="2" id="KW-0175">Coiled coil</keyword>
<dbReference type="Gene3D" id="3.30.470.20">
    <property type="entry name" value="ATP-grasp fold, B domain"/>
    <property type="match status" value="1"/>
</dbReference>
<feature type="coiled-coil region" evidence="2">
    <location>
        <begin position="335"/>
        <end position="376"/>
    </location>
</feature>
<keyword evidence="1" id="KW-0067">ATP-binding</keyword>
<proteinExistence type="predicted"/>
<gene>
    <name evidence="4" type="ORF">NP439_21380</name>
</gene>
<evidence type="ECO:0000256" key="2">
    <source>
        <dbReference type="SAM" id="Coils"/>
    </source>
</evidence>
<dbReference type="Pfam" id="PF14398">
    <property type="entry name" value="ATPgrasp_YheCD"/>
    <property type="match status" value="1"/>
</dbReference>
<keyword evidence="5" id="KW-1185">Reference proteome</keyword>
<dbReference type="PROSITE" id="PS50975">
    <property type="entry name" value="ATP_GRASP"/>
    <property type="match status" value="1"/>
</dbReference>
<name>A0ABY5JTQ3_9BACI</name>
<dbReference type="InterPro" id="IPR026838">
    <property type="entry name" value="YheC/D"/>
</dbReference>
<accession>A0ABY5JTQ3</accession>
<feature type="domain" description="ATP-grasp" evidence="3">
    <location>
        <begin position="111"/>
        <end position="338"/>
    </location>
</feature>
<sequence length="396" mass="45802">MQEIGMLTNFNQPTELAKMTSLVAKAYGMELIFMRPRDINIEEKKVYGKVLVNNKWVVKKTDIPPFIDAAPYCFTRKNKERMDFLRKTTFLSDNRRNVVTKEMLQNTLSKDEQFSHLMIPTHKIKTFKDMDNYLHDYQKVVLKPSGGMRGRGIYIIENKDNDLFTIGFNKNKWDADLNALEEFFDNTVKGKNYILQKYVTSITPQGDPFDCRVHVEKDGTGKWAVAKIYVRIGIGQSVISNVNQGGGISDPEEFLKANFNGQQEEIYQNLLKLGTQISEKMEQLRGTHIMSLGLDIGIDTNGKLYLFEVNDGPSTKAVISEVAFLRSNYYLYVLEKHLNRKVKDSMDELENKQKEIHELKEIIAEKEEQLNNILNSKSWKVTGIMRKARRKMTKKK</sequence>
<evidence type="ECO:0000259" key="3">
    <source>
        <dbReference type="PROSITE" id="PS50975"/>
    </source>
</evidence>
<evidence type="ECO:0000313" key="4">
    <source>
        <dbReference type="EMBL" id="UUI02558.1"/>
    </source>
</evidence>
<dbReference type="Proteomes" id="UP001059773">
    <property type="component" value="Chromosome"/>
</dbReference>
<organism evidence="4 5">
    <name type="scientific">Oceanobacillus jeddahense</name>
    <dbReference type="NCBI Taxonomy" id="1462527"/>
    <lineage>
        <taxon>Bacteria</taxon>
        <taxon>Bacillati</taxon>
        <taxon>Bacillota</taxon>
        <taxon>Bacilli</taxon>
        <taxon>Bacillales</taxon>
        <taxon>Bacillaceae</taxon>
        <taxon>Oceanobacillus</taxon>
    </lineage>
</organism>